<protein>
    <submittedName>
        <fullName evidence="2">Uncharacterized protein</fullName>
    </submittedName>
</protein>
<comment type="caution">
    <text evidence="2">The sequence shown here is derived from an EMBL/GenBank/DDBJ whole genome shotgun (WGS) entry which is preliminary data.</text>
</comment>
<proteinExistence type="predicted"/>
<evidence type="ECO:0000313" key="3">
    <source>
        <dbReference type="Proteomes" id="UP001500212"/>
    </source>
</evidence>
<gene>
    <name evidence="2" type="ORF">GCM10023195_38240</name>
</gene>
<evidence type="ECO:0000313" key="2">
    <source>
        <dbReference type="EMBL" id="GAA4609473.1"/>
    </source>
</evidence>
<dbReference type="EMBL" id="BAABHJ010000008">
    <property type="protein sequence ID" value="GAA4609473.1"/>
    <property type="molecule type" value="Genomic_DNA"/>
</dbReference>
<organism evidence="2 3">
    <name type="scientific">Actinoallomurus liliacearum</name>
    <dbReference type="NCBI Taxonomy" id="1080073"/>
    <lineage>
        <taxon>Bacteria</taxon>
        <taxon>Bacillati</taxon>
        <taxon>Actinomycetota</taxon>
        <taxon>Actinomycetes</taxon>
        <taxon>Streptosporangiales</taxon>
        <taxon>Thermomonosporaceae</taxon>
        <taxon>Actinoallomurus</taxon>
    </lineage>
</organism>
<keyword evidence="3" id="KW-1185">Reference proteome</keyword>
<dbReference type="Proteomes" id="UP001500212">
    <property type="component" value="Unassembled WGS sequence"/>
</dbReference>
<sequence>MGHADEGQQARPVDGADDLTLDGHVGPTHTLNDRSHATAFCRTRSRRHPGPPRGLGIPPVIKIEIP</sequence>
<reference evidence="3" key="1">
    <citation type="journal article" date="2019" name="Int. J. Syst. Evol. Microbiol.">
        <title>The Global Catalogue of Microorganisms (GCM) 10K type strain sequencing project: providing services to taxonomists for standard genome sequencing and annotation.</title>
        <authorList>
            <consortium name="The Broad Institute Genomics Platform"/>
            <consortium name="The Broad Institute Genome Sequencing Center for Infectious Disease"/>
            <person name="Wu L."/>
            <person name="Ma J."/>
        </authorList>
    </citation>
    <scope>NUCLEOTIDE SEQUENCE [LARGE SCALE GENOMIC DNA]</scope>
    <source>
        <strain evidence="3">JCM 17938</strain>
    </source>
</reference>
<accession>A0ABP8TIZ9</accession>
<name>A0ABP8TIZ9_9ACTN</name>
<feature type="region of interest" description="Disordered" evidence="1">
    <location>
        <begin position="1"/>
        <end position="66"/>
    </location>
</feature>
<evidence type="ECO:0000256" key="1">
    <source>
        <dbReference type="SAM" id="MobiDB-lite"/>
    </source>
</evidence>